<name>A0ABP9V5J7_9BACT</name>
<dbReference type="Proteomes" id="UP001424741">
    <property type="component" value="Unassembled WGS sequence"/>
</dbReference>
<comment type="caution">
    <text evidence="1">The sequence shown here is derived from an EMBL/GenBank/DDBJ whole genome shotgun (WGS) entry which is preliminary data.</text>
</comment>
<organism evidence="1 2">
    <name type="scientific">Rubritalea halochordaticola</name>
    <dbReference type="NCBI Taxonomy" id="714537"/>
    <lineage>
        <taxon>Bacteria</taxon>
        <taxon>Pseudomonadati</taxon>
        <taxon>Verrucomicrobiota</taxon>
        <taxon>Verrucomicrobiia</taxon>
        <taxon>Verrucomicrobiales</taxon>
        <taxon>Rubritaleaceae</taxon>
        <taxon>Rubritalea</taxon>
    </lineage>
</organism>
<dbReference type="EMBL" id="BAABRL010000012">
    <property type="protein sequence ID" value="GAA5497154.1"/>
    <property type="molecule type" value="Genomic_DNA"/>
</dbReference>
<proteinExistence type="predicted"/>
<keyword evidence="2" id="KW-1185">Reference proteome</keyword>
<protein>
    <submittedName>
        <fullName evidence="1">Uncharacterized protein</fullName>
    </submittedName>
</protein>
<evidence type="ECO:0000313" key="1">
    <source>
        <dbReference type="EMBL" id="GAA5497154.1"/>
    </source>
</evidence>
<evidence type="ECO:0000313" key="2">
    <source>
        <dbReference type="Proteomes" id="UP001424741"/>
    </source>
</evidence>
<sequence>MLEQTSNGVFSAQFNANRNFTHMSEHLIKLLFLS</sequence>
<reference evidence="1 2" key="1">
    <citation type="submission" date="2024-02" db="EMBL/GenBank/DDBJ databases">
        <title>Rubritalea halochordaticola NBRC 107102.</title>
        <authorList>
            <person name="Ichikawa N."/>
            <person name="Katano-Makiyama Y."/>
            <person name="Hidaka K."/>
        </authorList>
    </citation>
    <scope>NUCLEOTIDE SEQUENCE [LARGE SCALE GENOMIC DNA]</scope>
    <source>
        <strain evidence="1 2">NBRC 107102</strain>
    </source>
</reference>
<gene>
    <name evidence="1" type="ORF">Rhal01_03344</name>
</gene>
<accession>A0ABP9V5J7</accession>